<organism evidence="2 3">
    <name type="scientific">Phocaeicola dorei</name>
    <dbReference type="NCBI Taxonomy" id="357276"/>
    <lineage>
        <taxon>Bacteria</taxon>
        <taxon>Pseudomonadati</taxon>
        <taxon>Bacteroidota</taxon>
        <taxon>Bacteroidia</taxon>
        <taxon>Bacteroidales</taxon>
        <taxon>Bacteroidaceae</taxon>
        <taxon>Phocaeicola</taxon>
    </lineage>
</organism>
<dbReference type="Pfam" id="PF17127">
    <property type="entry name" value="DUF5106"/>
    <property type="match status" value="1"/>
</dbReference>
<gene>
    <name evidence="2" type="ORF">QNN11_00885</name>
</gene>
<feature type="domain" description="DUF5106" evidence="1">
    <location>
        <begin position="1"/>
        <end position="113"/>
    </location>
</feature>
<dbReference type="Proteomes" id="UP001177934">
    <property type="component" value="Chromosome"/>
</dbReference>
<evidence type="ECO:0000259" key="1">
    <source>
        <dbReference type="Pfam" id="PF17127"/>
    </source>
</evidence>
<evidence type="ECO:0000313" key="3">
    <source>
        <dbReference type="Proteomes" id="UP001177934"/>
    </source>
</evidence>
<reference evidence="2" key="1">
    <citation type="journal article" date="2023" name="Nat. Commun.">
        <title>Identification of a novel Human Milk Oligosaccharides utilization cluster in the infant gut commensal Bacteroides dorei.</title>
        <authorList>
            <person name="Kijner S."/>
            <person name="Ennis D."/>
            <person name="Shmorak S."/>
            <person name="Florentin A."/>
            <person name="Yassour M."/>
        </authorList>
    </citation>
    <scope>NUCLEOTIDE SEQUENCE</scope>
    <source>
        <strain evidence="2">2</strain>
    </source>
</reference>
<dbReference type="Gene3D" id="3.40.30.10">
    <property type="entry name" value="Glutaredoxin"/>
    <property type="match status" value="1"/>
</dbReference>
<proteinExistence type="predicted"/>
<dbReference type="InterPro" id="IPR036249">
    <property type="entry name" value="Thioredoxin-like_sf"/>
</dbReference>
<dbReference type="InterPro" id="IPR033395">
    <property type="entry name" value="DUF5106"/>
</dbReference>
<dbReference type="AlphaFoldDB" id="A0AA95KP35"/>
<dbReference type="EMBL" id="CP126056">
    <property type="protein sequence ID" value="WHX10177.1"/>
    <property type="molecule type" value="Genomic_DNA"/>
</dbReference>
<evidence type="ECO:0000313" key="2">
    <source>
        <dbReference type="EMBL" id="WHX10177.1"/>
    </source>
</evidence>
<accession>A0AA95KP35</accession>
<sequence>MVQHYWDHFNFKDTAYIHVPDITEQALVDYMDLLNRVPSSLSDSCLIRIMQQASQEKKCLVILWKFSCRYLFDPNSPLRNEELYEPVCRFLSASSLTDEAARSRAQHDLKLIGMNKVGSIAADFIYTLPSGMQKRMRDICTPYTLLLFYNPDCHGCAETLATMKTSAVLNSPHIMKQMKILAFYPDEDREVWTKHQNEIPDGWINSYDKELTVLTEECYDLKAMPALYLLDKDKKVLLKDATVKEIEDYLKNKSL</sequence>
<protein>
    <submittedName>
        <fullName evidence="2">DUF5106 domain-containing protein</fullName>
    </submittedName>
</protein>
<dbReference type="SUPFAM" id="SSF52833">
    <property type="entry name" value="Thioredoxin-like"/>
    <property type="match status" value="1"/>
</dbReference>
<name>A0AA95KP35_9BACT</name>